<dbReference type="SUPFAM" id="SSF53955">
    <property type="entry name" value="Lysozyme-like"/>
    <property type="match status" value="1"/>
</dbReference>
<evidence type="ECO:0000259" key="1">
    <source>
        <dbReference type="Pfam" id="PF01464"/>
    </source>
</evidence>
<dbReference type="AlphaFoldDB" id="A0A0D5NF05"/>
<proteinExistence type="predicted"/>
<dbReference type="Proteomes" id="UP000032633">
    <property type="component" value="Chromosome"/>
</dbReference>
<dbReference type="Pfam" id="PF01464">
    <property type="entry name" value="SLT"/>
    <property type="match status" value="1"/>
</dbReference>
<organism evidence="2 3">
    <name type="scientific">Paenibacillus beijingensis</name>
    <dbReference type="NCBI Taxonomy" id="1126833"/>
    <lineage>
        <taxon>Bacteria</taxon>
        <taxon>Bacillati</taxon>
        <taxon>Bacillota</taxon>
        <taxon>Bacilli</taxon>
        <taxon>Bacillales</taxon>
        <taxon>Paenibacillaceae</taxon>
        <taxon>Paenibacillus</taxon>
    </lineage>
</organism>
<reference evidence="3" key="2">
    <citation type="submission" date="2015-03" db="EMBL/GenBank/DDBJ databases">
        <title>Genome sequence of Paenibacillus beijingensis strain DSM 24997T.</title>
        <authorList>
            <person name="Kwak Y."/>
            <person name="Shin J.-H."/>
        </authorList>
    </citation>
    <scope>NUCLEOTIDE SEQUENCE [LARGE SCALE GENOMIC DNA]</scope>
    <source>
        <strain evidence="3">DSM 24997</strain>
    </source>
</reference>
<dbReference type="InterPro" id="IPR008258">
    <property type="entry name" value="Transglycosylase_SLT_dom_1"/>
</dbReference>
<dbReference type="PANTHER" id="PTHR37423:SF2">
    <property type="entry name" value="MEMBRANE-BOUND LYTIC MUREIN TRANSGLYCOSYLASE C"/>
    <property type="match status" value="1"/>
</dbReference>
<dbReference type="KEGG" id="pbj:VN24_01615"/>
<dbReference type="Gene3D" id="1.10.530.10">
    <property type="match status" value="1"/>
</dbReference>
<dbReference type="CDD" id="cd16896">
    <property type="entry name" value="LT_Slt70-like"/>
    <property type="match status" value="1"/>
</dbReference>
<feature type="domain" description="Transglycosylase SLT" evidence="1">
    <location>
        <begin position="41"/>
        <end position="149"/>
    </location>
</feature>
<evidence type="ECO:0000313" key="3">
    <source>
        <dbReference type="Proteomes" id="UP000032633"/>
    </source>
</evidence>
<dbReference type="EMBL" id="CP011058">
    <property type="protein sequence ID" value="AJY73562.1"/>
    <property type="molecule type" value="Genomic_DNA"/>
</dbReference>
<reference evidence="2 3" key="1">
    <citation type="journal article" date="2015" name="J. Biotechnol.">
        <title>Complete genome sequence of Paenibacillus beijingensis 7188(T) (=DSM 24997(T)), a novel rhizobacterium from jujube garden soil.</title>
        <authorList>
            <person name="Kwak Y."/>
            <person name="Shin J.H."/>
        </authorList>
    </citation>
    <scope>NUCLEOTIDE SEQUENCE [LARGE SCALE GENOMIC DNA]</scope>
    <source>
        <strain evidence="2 3">DSM 24997</strain>
    </source>
</reference>
<dbReference type="HOGENOM" id="CLU_065765_7_0_9"/>
<protein>
    <submittedName>
        <fullName evidence="2">Lytic transglycosylase</fullName>
    </submittedName>
</protein>
<dbReference type="RefSeq" id="WP_045668997.1">
    <property type="nucleotide sequence ID" value="NZ_CP011058.1"/>
</dbReference>
<dbReference type="PANTHER" id="PTHR37423">
    <property type="entry name" value="SOLUBLE LYTIC MUREIN TRANSGLYCOSYLASE-RELATED"/>
    <property type="match status" value="1"/>
</dbReference>
<gene>
    <name evidence="2" type="ORF">VN24_01615</name>
</gene>
<dbReference type="STRING" id="1126833.VN24_01615"/>
<keyword evidence="3" id="KW-1185">Reference proteome</keyword>
<dbReference type="OrthoDB" id="9815002at2"/>
<sequence length="193" mass="21967">MSWLLRKRVLLLLLIALVLFLFLKSDWIGRKMYPVKYTEDIKASAGNYKMDPYLIAAIIRVETNYTTGKVSSKGALGIMQLMPETADWIIEKADFTKVSRETLAERADVNIEAGVWYLRSLHEKFDGNSVAAVAAYNAGPGNVNKWISSGVWDGSLESVRNLPFGETRHYVQRVIYYYNKYKQLYPELKGASL</sequence>
<name>A0A0D5NF05_9BACL</name>
<dbReference type="InterPro" id="IPR023346">
    <property type="entry name" value="Lysozyme-like_dom_sf"/>
</dbReference>
<accession>A0A0D5NF05</accession>
<evidence type="ECO:0000313" key="2">
    <source>
        <dbReference type="EMBL" id="AJY73562.1"/>
    </source>
</evidence>
<dbReference type="PATRIC" id="fig|1126833.4.peg.359"/>